<accession>A0A9D1LP16</accession>
<feature type="transmembrane region" description="Helical" evidence="1">
    <location>
        <begin position="40"/>
        <end position="64"/>
    </location>
</feature>
<protein>
    <submittedName>
        <fullName evidence="2">Uncharacterized protein</fullName>
    </submittedName>
</protein>
<proteinExistence type="predicted"/>
<reference evidence="2" key="2">
    <citation type="journal article" date="2021" name="PeerJ">
        <title>Extensive microbial diversity within the chicken gut microbiome revealed by metagenomics and culture.</title>
        <authorList>
            <person name="Gilroy R."/>
            <person name="Ravi A."/>
            <person name="Getino M."/>
            <person name="Pursley I."/>
            <person name="Horton D.L."/>
            <person name="Alikhan N.F."/>
            <person name="Baker D."/>
            <person name="Gharbi K."/>
            <person name="Hall N."/>
            <person name="Watson M."/>
            <person name="Adriaenssens E.M."/>
            <person name="Foster-Nyarko E."/>
            <person name="Jarju S."/>
            <person name="Secka A."/>
            <person name="Antonio M."/>
            <person name="Oren A."/>
            <person name="Chaudhuri R.R."/>
            <person name="La Ragione R."/>
            <person name="Hildebrand F."/>
            <person name="Pallen M.J."/>
        </authorList>
    </citation>
    <scope>NUCLEOTIDE SEQUENCE</scope>
    <source>
        <strain evidence="2">ChiGjej1B1-22543</strain>
    </source>
</reference>
<evidence type="ECO:0000313" key="3">
    <source>
        <dbReference type="Proteomes" id="UP000824070"/>
    </source>
</evidence>
<gene>
    <name evidence="2" type="ORF">IAC52_03755</name>
</gene>
<feature type="transmembrane region" description="Helical" evidence="1">
    <location>
        <begin position="76"/>
        <end position="98"/>
    </location>
</feature>
<evidence type="ECO:0000256" key="1">
    <source>
        <dbReference type="SAM" id="Phobius"/>
    </source>
</evidence>
<name>A0A9D1LP16_9FIRM</name>
<keyword evidence="1" id="KW-0472">Membrane</keyword>
<feature type="non-terminal residue" evidence="2">
    <location>
        <position position="1"/>
    </location>
</feature>
<dbReference type="EMBL" id="DVMV01000027">
    <property type="protein sequence ID" value="HIU45393.1"/>
    <property type="molecule type" value="Genomic_DNA"/>
</dbReference>
<reference evidence="2" key="1">
    <citation type="submission" date="2020-10" db="EMBL/GenBank/DDBJ databases">
        <authorList>
            <person name="Gilroy R."/>
        </authorList>
    </citation>
    <scope>NUCLEOTIDE SEQUENCE</scope>
    <source>
        <strain evidence="2">ChiGjej1B1-22543</strain>
    </source>
</reference>
<sequence>SSTMTRQSSTETASFSSKALIVSSSICSLVSGLNTPAFKVLLWVGAIAFLVELAISIPVAILTHHAINAAESRSDIIPLAILAIVFRSRIAGALILAAKEDKWQAENDPNDDSWRFGKQG</sequence>
<organism evidence="2 3">
    <name type="scientific">Candidatus Alloenteromonas pullicola</name>
    <dbReference type="NCBI Taxonomy" id="2840784"/>
    <lineage>
        <taxon>Bacteria</taxon>
        <taxon>Bacillati</taxon>
        <taxon>Bacillota</taxon>
        <taxon>Bacillota incertae sedis</taxon>
        <taxon>Candidatus Alloenteromonas</taxon>
    </lineage>
</organism>
<keyword evidence="1" id="KW-0812">Transmembrane</keyword>
<evidence type="ECO:0000313" key="2">
    <source>
        <dbReference type="EMBL" id="HIU45393.1"/>
    </source>
</evidence>
<dbReference type="AlphaFoldDB" id="A0A9D1LP16"/>
<dbReference type="Proteomes" id="UP000824070">
    <property type="component" value="Unassembled WGS sequence"/>
</dbReference>
<keyword evidence="1" id="KW-1133">Transmembrane helix</keyword>
<comment type="caution">
    <text evidence="2">The sequence shown here is derived from an EMBL/GenBank/DDBJ whole genome shotgun (WGS) entry which is preliminary data.</text>
</comment>